<feature type="domain" description="Ammonium transporter AmtB-like" evidence="10">
    <location>
        <begin position="9"/>
        <end position="397"/>
    </location>
</feature>
<feature type="transmembrane region" description="Helical" evidence="9">
    <location>
        <begin position="348"/>
        <end position="369"/>
    </location>
</feature>
<dbReference type="PANTHER" id="PTHR43029:SF10">
    <property type="entry name" value="AMMONIUM TRANSPORTER MEP2"/>
    <property type="match status" value="1"/>
</dbReference>
<evidence type="ECO:0000256" key="1">
    <source>
        <dbReference type="ARBA" id="ARBA00004141"/>
    </source>
</evidence>
<accession>A0A4P9C941</accession>
<dbReference type="NCBIfam" id="TIGR00836">
    <property type="entry name" value="amt"/>
    <property type="match status" value="1"/>
</dbReference>
<dbReference type="InterPro" id="IPR024041">
    <property type="entry name" value="NH4_transpt_AmtB-like_dom"/>
</dbReference>
<feature type="transmembrane region" description="Helical" evidence="9">
    <location>
        <begin position="90"/>
        <end position="116"/>
    </location>
</feature>
<dbReference type="InterPro" id="IPR001905">
    <property type="entry name" value="Ammonium_transpt"/>
</dbReference>
<feature type="transmembrane region" description="Helical" evidence="9">
    <location>
        <begin position="40"/>
        <end position="64"/>
    </location>
</feature>
<dbReference type="AlphaFoldDB" id="A0A4P9C941"/>
<feature type="transmembrane region" description="Helical" evidence="9">
    <location>
        <begin position="161"/>
        <end position="183"/>
    </location>
</feature>
<dbReference type="EMBL" id="CP029487">
    <property type="protein sequence ID" value="QCT72057.1"/>
    <property type="molecule type" value="Genomic_DNA"/>
</dbReference>
<keyword evidence="6 9" id="KW-0472">Membrane</keyword>
<evidence type="ECO:0000259" key="10">
    <source>
        <dbReference type="Pfam" id="PF00909"/>
    </source>
</evidence>
<comment type="subcellular location">
    <subcellularLocation>
        <location evidence="9">Cell membrane</location>
        <topology evidence="9">Multi-pass membrane protein</topology>
    </subcellularLocation>
    <subcellularLocation>
        <location evidence="1">Membrane</location>
        <topology evidence="1">Multi-pass membrane protein</topology>
    </subcellularLocation>
</comment>
<dbReference type="InterPro" id="IPR018047">
    <property type="entry name" value="Ammonium_transpt_CS"/>
</dbReference>
<reference evidence="11 12" key="1">
    <citation type="submission" date="2018-05" db="EMBL/GenBank/DDBJ databases">
        <title>Genome comparison of Eubacterium sp.</title>
        <authorList>
            <person name="Feng Y."/>
            <person name="Sanchez-Andrea I."/>
            <person name="Stams A.J.M."/>
            <person name="De Vos W.M."/>
        </authorList>
    </citation>
    <scope>NUCLEOTIDE SEQUENCE [LARGE SCALE GENOMIC DNA]</scope>
    <source>
        <strain evidence="11 12">YI</strain>
    </source>
</reference>
<dbReference type="PANTHER" id="PTHR43029">
    <property type="entry name" value="AMMONIUM TRANSPORTER MEP2"/>
    <property type="match status" value="1"/>
</dbReference>
<organism evidence="11 12">
    <name type="scientific">Eubacterium maltosivorans</name>
    <dbReference type="NCBI Taxonomy" id="2041044"/>
    <lineage>
        <taxon>Bacteria</taxon>
        <taxon>Bacillati</taxon>
        <taxon>Bacillota</taxon>
        <taxon>Clostridia</taxon>
        <taxon>Eubacteriales</taxon>
        <taxon>Eubacteriaceae</taxon>
        <taxon>Eubacterium</taxon>
    </lineage>
</organism>
<dbReference type="GO" id="GO:0005886">
    <property type="term" value="C:plasma membrane"/>
    <property type="evidence" value="ECO:0007669"/>
    <property type="project" value="UniProtKB-SubCell"/>
</dbReference>
<dbReference type="Gene3D" id="1.10.3430.10">
    <property type="entry name" value="Ammonium transporter AmtB like domains"/>
    <property type="match status" value="1"/>
</dbReference>
<keyword evidence="7 9" id="KW-0924">Ammonia transport</keyword>
<dbReference type="InterPro" id="IPR029020">
    <property type="entry name" value="Ammonium/urea_transptr"/>
</dbReference>
<keyword evidence="12" id="KW-1185">Reference proteome</keyword>
<gene>
    <name evidence="11" type="ORF">CPZ25_012200</name>
</gene>
<evidence type="ECO:0000256" key="9">
    <source>
        <dbReference type="RuleBase" id="RU362002"/>
    </source>
</evidence>
<proteinExistence type="inferred from homology"/>
<evidence type="ECO:0000256" key="5">
    <source>
        <dbReference type="ARBA" id="ARBA00022989"/>
    </source>
</evidence>
<evidence type="ECO:0000256" key="6">
    <source>
        <dbReference type="ARBA" id="ARBA00023136"/>
    </source>
</evidence>
<keyword evidence="5 9" id="KW-1133">Transmembrane helix</keyword>
<feature type="transmembrane region" description="Helical" evidence="9">
    <location>
        <begin position="255"/>
        <end position="273"/>
    </location>
</feature>
<sequence>MINFADTGFILVCAAMVCLMTPALAVFYAGLLRKGNIVDIMFQCFIAMGIVTVLWFIGGFSLIFGGDISGIIGNLEFAFLQNVSLAPSEIWAPTIPFIAFFIFQLMFALVTPALICGAVAERMTLKSYMVFLTLWSLLVYIPVAHWVWGGGFLSQMGLADFAGGTVVHMSAGFSALAAVLVVGGRKKRDYTPHNMVYVAIGAGLLWFGWFAFNGGSALAANEIAAMTITNSQISAGFGLMTWVIASWIQEKHPSVLGAMMGALAGLVCITPGSGFVEPWAAAIIGVVGTLCCYGMIQLRIKKNLDDTLDVFGLHGVGGTVGIIMTGIFASPAINAVTGVIYGNPGQLLTQLAGAAIVMIYSFVLTVIMLKIIGRFTPLRVSGQLETDGIDEAYYQEKGMTE</sequence>
<comment type="similarity">
    <text evidence="2 9">Belongs to the ammonia transporter channel (TC 1.A.11.2) family.</text>
</comment>
<feature type="transmembrane region" description="Helical" evidence="9">
    <location>
        <begin position="128"/>
        <end position="149"/>
    </location>
</feature>
<dbReference type="SUPFAM" id="SSF111352">
    <property type="entry name" value="Ammonium transporter"/>
    <property type="match status" value="1"/>
</dbReference>
<evidence type="ECO:0000256" key="3">
    <source>
        <dbReference type="ARBA" id="ARBA00022448"/>
    </source>
</evidence>
<dbReference type="GO" id="GO:0008519">
    <property type="term" value="F:ammonium channel activity"/>
    <property type="evidence" value="ECO:0007669"/>
    <property type="project" value="InterPro"/>
</dbReference>
<evidence type="ECO:0000256" key="4">
    <source>
        <dbReference type="ARBA" id="ARBA00022692"/>
    </source>
</evidence>
<evidence type="ECO:0000313" key="12">
    <source>
        <dbReference type="Proteomes" id="UP000218387"/>
    </source>
</evidence>
<feature type="transmembrane region" description="Helical" evidence="9">
    <location>
        <begin position="224"/>
        <end position="248"/>
    </location>
</feature>
<feature type="transmembrane region" description="Helical" evidence="9">
    <location>
        <begin position="6"/>
        <end position="28"/>
    </location>
</feature>
<dbReference type="PROSITE" id="PS01219">
    <property type="entry name" value="AMMONIUM_TRANSP"/>
    <property type="match status" value="1"/>
</dbReference>
<dbReference type="KEGG" id="emt:CPZ25_012200"/>
<dbReference type="RefSeq" id="WP_074618263.1">
    <property type="nucleotide sequence ID" value="NZ_CABJDW020000001.1"/>
</dbReference>
<protein>
    <recommendedName>
        <fullName evidence="8 9">Ammonium transporter</fullName>
    </recommendedName>
</protein>
<name>A0A4P9C941_EUBML</name>
<evidence type="ECO:0000256" key="7">
    <source>
        <dbReference type="ARBA" id="ARBA00023177"/>
    </source>
</evidence>
<feature type="transmembrane region" description="Helical" evidence="9">
    <location>
        <begin position="195"/>
        <end position="212"/>
    </location>
</feature>
<keyword evidence="4 9" id="KW-0812">Transmembrane</keyword>
<dbReference type="Pfam" id="PF00909">
    <property type="entry name" value="Ammonium_transp"/>
    <property type="match status" value="1"/>
</dbReference>
<feature type="transmembrane region" description="Helical" evidence="9">
    <location>
        <begin position="279"/>
        <end position="296"/>
    </location>
</feature>
<feature type="transmembrane region" description="Helical" evidence="9">
    <location>
        <begin position="308"/>
        <end position="328"/>
    </location>
</feature>
<evidence type="ECO:0000256" key="8">
    <source>
        <dbReference type="ARBA" id="ARBA00050025"/>
    </source>
</evidence>
<evidence type="ECO:0000256" key="2">
    <source>
        <dbReference type="ARBA" id="ARBA00005887"/>
    </source>
</evidence>
<dbReference type="Proteomes" id="UP000218387">
    <property type="component" value="Chromosome"/>
</dbReference>
<evidence type="ECO:0000313" key="11">
    <source>
        <dbReference type="EMBL" id="QCT72057.1"/>
    </source>
</evidence>
<keyword evidence="3 9" id="KW-0813">Transport</keyword>